<keyword evidence="1" id="KW-1133">Transmembrane helix</keyword>
<protein>
    <recommendedName>
        <fullName evidence="3">Fatty acid hydroxylase domain-containing protein</fullName>
    </recommendedName>
</protein>
<feature type="transmembrane region" description="Helical" evidence="1">
    <location>
        <begin position="193"/>
        <end position="215"/>
    </location>
</feature>
<feature type="transmembrane region" description="Helical" evidence="1">
    <location>
        <begin position="162"/>
        <end position="181"/>
    </location>
</feature>
<evidence type="ECO:0000256" key="1">
    <source>
        <dbReference type="SAM" id="Phobius"/>
    </source>
</evidence>
<proteinExistence type="predicted"/>
<name>A0A7S2QJ95_9DINO</name>
<feature type="transmembrane region" description="Helical" evidence="1">
    <location>
        <begin position="67"/>
        <end position="84"/>
    </location>
</feature>
<dbReference type="AlphaFoldDB" id="A0A7S2QJ95"/>
<dbReference type="EMBL" id="HBGW01097485">
    <property type="protein sequence ID" value="CAD9644025.1"/>
    <property type="molecule type" value="Transcribed_RNA"/>
</dbReference>
<reference evidence="2" key="1">
    <citation type="submission" date="2021-01" db="EMBL/GenBank/DDBJ databases">
        <authorList>
            <person name="Corre E."/>
            <person name="Pelletier E."/>
            <person name="Niang G."/>
            <person name="Scheremetjew M."/>
            <person name="Finn R."/>
            <person name="Kale V."/>
            <person name="Holt S."/>
            <person name="Cochrane G."/>
            <person name="Meng A."/>
            <person name="Brown T."/>
            <person name="Cohen L."/>
        </authorList>
    </citation>
    <scope>NUCLEOTIDE SEQUENCE</scope>
    <source>
        <strain evidence="2">RCC3387</strain>
    </source>
</reference>
<accession>A0A7S2QJ95</accession>
<evidence type="ECO:0000313" key="2">
    <source>
        <dbReference type="EMBL" id="CAD9644025.1"/>
    </source>
</evidence>
<evidence type="ECO:0008006" key="3">
    <source>
        <dbReference type="Google" id="ProtNLM"/>
    </source>
</evidence>
<feature type="transmembrane region" description="Helical" evidence="1">
    <location>
        <begin position="129"/>
        <end position="150"/>
    </location>
</feature>
<feature type="transmembrane region" description="Helical" evidence="1">
    <location>
        <begin position="105"/>
        <end position="123"/>
    </location>
</feature>
<gene>
    <name evidence="2" type="ORF">BRAN1462_LOCUS61847</name>
</gene>
<keyword evidence="1" id="KW-0472">Membrane</keyword>
<sequence length="342" mass="37444">MCRAEACASAPKAGRALDAVCLQVLRWGPAAVLGAHAAGVADLDALVMAVRATLSGAAFFRSPMAEAYVAAFSFLGWIVLFSLADALPGLARFRMVAFASDSKPAHIVLVHGLLIWATFLAIGEPFGRAIPSAILAAHVLCAYFAGSLAVIRQHDGMGWYTLRAYLQFMGYLAGIAVFHLFKTPSIAPWGDISAWRLFGEVAFGIVAYDFLFSFLHYSMHHRCAKVVDHHQHHEITNFSRRLLAADTVNHGLLDFALQVGVNIVVQNIGLFGGPKHKLARFIHNIVVTGLLVESHAGYDGFWSTHRLYPGIFGGALRHVQHHTKGKGYYQQFFCYLDDFVFA</sequence>
<keyword evidence="1" id="KW-0812">Transmembrane</keyword>
<organism evidence="2">
    <name type="scientific">Zooxanthella nutricula</name>
    <dbReference type="NCBI Taxonomy" id="1333877"/>
    <lineage>
        <taxon>Eukaryota</taxon>
        <taxon>Sar</taxon>
        <taxon>Alveolata</taxon>
        <taxon>Dinophyceae</taxon>
        <taxon>Peridiniales</taxon>
        <taxon>Peridiniales incertae sedis</taxon>
        <taxon>Zooxanthella</taxon>
    </lineage>
</organism>